<evidence type="ECO:0000256" key="2">
    <source>
        <dbReference type="ARBA" id="ARBA00022679"/>
    </source>
</evidence>
<dbReference type="InterPro" id="IPR029063">
    <property type="entry name" value="SAM-dependent_MTases_sf"/>
</dbReference>
<dbReference type="PANTHER" id="PTHR43712">
    <property type="entry name" value="PUTATIVE (AFU_ORTHOLOGUE AFUA_4G14580)-RELATED"/>
    <property type="match status" value="1"/>
</dbReference>
<organism evidence="7 8">
    <name type="scientific">Pandoraea eparura</name>
    <dbReference type="NCBI Taxonomy" id="2508291"/>
    <lineage>
        <taxon>Bacteria</taxon>
        <taxon>Pseudomonadati</taxon>
        <taxon>Pseudomonadota</taxon>
        <taxon>Betaproteobacteria</taxon>
        <taxon>Burkholderiales</taxon>
        <taxon>Burkholderiaceae</taxon>
        <taxon>Pandoraea</taxon>
    </lineage>
</organism>
<evidence type="ECO:0000313" key="7">
    <source>
        <dbReference type="EMBL" id="VVE44334.1"/>
    </source>
</evidence>
<keyword evidence="2 7" id="KW-0808">Transferase</keyword>
<protein>
    <submittedName>
        <fullName evidence="7">3-hydroxy-5-methyl-1-naphthoate 3-O-methyltransferase</fullName>
        <ecNumber evidence="7">2.1.1.302</ecNumber>
    </submittedName>
</protein>
<dbReference type="Pfam" id="PF00891">
    <property type="entry name" value="Methyltransf_2"/>
    <property type="match status" value="1"/>
</dbReference>
<dbReference type="Proteomes" id="UP000400981">
    <property type="component" value="Unassembled WGS sequence"/>
</dbReference>
<dbReference type="OrthoDB" id="582216at2"/>
<dbReference type="EC" id="2.1.1.302" evidence="7"/>
<name>A0A5E4Y6Z0_9BURK</name>
<dbReference type="PROSITE" id="PS51683">
    <property type="entry name" value="SAM_OMT_II"/>
    <property type="match status" value="1"/>
</dbReference>
<dbReference type="PANTHER" id="PTHR43712:SF2">
    <property type="entry name" value="O-METHYLTRANSFERASE CICE"/>
    <property type="match status" value="1"/>
</dbReference>
<dbReference type="InterPro" id="IPR016461">
    <property type="entry name" value="COMT-like"/>
</dbReference>
<dbReference type="GO" id="GO:0008171">
    <property type="term" value="F:O-methyltransferase activity"/>
    <property type="evidence" value="ECO:0007669"/>
    <property type="project" value="InterPro"/>
</dbReference>
<evidence type="ECO:0000256" key="1">
    <source>
        <dbReference type="ARBA" id="ARBA00022603"/>
    </source>
</evidence>
<evidence type="ECO:0000313" key="8">
    <source>
        <dbReference type="Proteomes" id="UP000400981"/>
    </source>
</evidence>
<feature type="active site" description="Proton acceptor" evidence="4">
    <location>
        <position position="241"/>
    </location>
</feature>
<sequence>MDDISPQAFVDALLGYQKTAALKAAVALDLFTAIETEKGELELIAKRVQASGRGVRILCDYLTVLGLLQKQMGRYRLTPSTSTFLTTSSPAWMGGVSDFLAAPEMTALWLEDPVAFVRNGGSVGLGNMSPDNPVWVKFARAMVPFVAPTAQAVAQHIDTWPEAPKRVLDIAAGHGVFGIAIARAFPAAQVVATDWQAVLAVAKENAVAAGVSARYQTIEGSAFDVEWGKDFDLVLLSNFLHHFDPPTCVGLLSKVRSSLSAGGRVLAVEFVPDDDRVSPPFAAAFSFMMLGSTPRGDAYTAREFEEMGREAGFSKTRVSPLPPSPESLVLFES</sequence>
<dbReference type="GO" id="GO:0032259">
    <property type="term" value="P:methylation"/>
    <property type="evidence" value="ECO:0007669"/>
    <property type="project" value="UniProtKB-KW"/>
</dbReference>
<dbReference type="InterPro" id="IPR001077">
    <property type="entry name" value="COMT_C"/>
</dbReference>
<proteinExistence type="predicted"/>
<feature type="domain" description="O-methyltransferase dimerisation" evidence="6">
    <location>
        <begin position="12"/>
        <end position="86"/>
    </location>
</feature>
<dbReference type="AlphaFoldDB" id="A0A5E4Y6Z0"/>
<dbReference type="InterPro" id="IPR012967">
    <property type="entry name" value="COMT_dimerisation"/>
</dbReference>
<dbReference type="CDD" id="cd02440">
    <property type="entry name" value="AdoMet_MTases"/>
    <property type="match status" value="1"/>
</dbReference>
<accession>A0A5E4Y6Z0</accession>
<evidence type="ECO:0000256" key="3">
    <source>
        <dbReference type="ARBA" id="ARBA00022691"/>
    </source>
</evidence>
<evidence type="ECO:0000259" key="6">
    <source>
        <dbReference type="Pfam" id="PF08100"/>
    </source>
</evidence>
<dbReference type="InterPro" id="IPR036390">
    <property type="entry name" value="WH_DNA-bd_sf"/>
</dbReference>
<evidence type="ECO:0000256" key="4">
    <source>
        <dbReference type="PIRSR" id="PIRSR005739-1"/>
    </source>
</evidence>
<keyword evidence="8" id="KW-1185">Reference proteome</keyword>
<dbReference type="Gene3D" id="3.40.50.150">
    <property type="entry name" value="Vaccinia Virus protein VP39"/>
    <property type="match status" value="1"/>
</dbReference>
<keyword evidence="1 7" id="KW-0489">Methyltransferase</keyword>
<dbReference type="PIRSF" id="PIRSF005739">
    <property type="entry name" value="O-mtase"/>
    <property type="match status" value="1"/>
</dbReference>
<dbReference type="GO" id="GO:0046983">
    <property type="term" value="F:protein dimerization activity"/>
    <property type="evidence" value="ECO:0007669"/>
    <property type="project" value="InterPro"/>
</dbReference>
<dbReference type="SUPFAM" id="SSF53335">
    <property type="entry name" value="S-adenosyl-L-methionine-dependent methyltransferases"/>
    <property type="match status" value="1"/>
</dbReference>
<dbReference type="InterPro" id="IPR036388">
    <property type="entry name" value="WH-like_DNA-bd_sf"/>
</dbReference>
<dbReference type="SUPFAM" id="SSF46785">
    <property type="entry name" value="Winged helix' DNA-binding domain"/>
    <property type="match status" value="1"/>
</dbReference>
<dbReference type="Gene3D" id="1.10.10.10">
    <property type="entry name" value="Winged helix-like DNA-binding domain superfamily/Winged helix DNA-binding domain"/>
    <property type="match status" value="1"/>
</dbReference>
<feature type="domain" description="O-methyltransferase C-terminal" evidence="5">
    <location>
        <begin position="134"/>
        <end position="314"/>
    </location>
</feature>
<dbReference type="Pfam" id="PF08100">
    <property type="entry name" value="Dimerisation"/>
    <property type="match status" value="1"/>
</dbReference>
<reference evidence="7 8" key="1">
    <citation type="submission" date="2019-08" db="EMBL/GenBank/DDBJ databases">
        <authorList>
            <person name="Peeters C."/>
        </authorList>
    </citation>
    <scope>NUCLEOTIDE SEQUENCE [LARGE SCALE GENOMIC DNA]</scope>
    <source>
        <strain evidence="7 8">LMG 31012</strain>
    </source>
</reference>
<dbReference type="RefSeq" id="WP_150591390.1">
    <property type="nucleotide sequence ID" value="NZ_CABPSH010000016.1"/>
</dbReference>
<dbReference type="EMBL" id="CABPSH010000016">
    <property type="protein sequence ID" value="VVE44334.1"/>
    <property type="molecule type" value="Genomic_DNA"/>
</dbReference>
<keyword evidence="3" id="KW-0949">S-adenosyl-L-methionine</keyword>
<gene>
    <name evidence="7" type="primary">aziB2</name>
    <name evidence="7" type="ORF">PEP31012_04354</name>
</gene>
<evidence type="ECO:0000259" key="5">
    <source>
        <dbReference type="Pfam" id="PF00891"/>
    </source>
</evidence>